<dbReference type="PANTHER" id="PTHR36617">
    <property type="entry name" value="PROTEIN, PUTATIVE-RELATED"/>
    <property type="match status" value="1"/>
</dbReference>
<accession>A0A2U1PHS9</accession>
<organism evidence="1 2">
    <name type="scientific">Artemisia annua</name>
    <name type="common">Sweet wormwood</name>
    <dbReference type="NCBI Taxonomy" id="35608"/>
    <lineage>
        <taxon>Eukaryota</taxon>
        <taxon>Viridiplantae</taxon>
        <taxon>Streptophyta</taxon>
        <taxon>Embryophyta</taxon>
        <taxon>Tracheophyta</taxon>
        <taxon>Spermatophyta</taxon>
        <taxon>Magnoliopsida</taxon>
        <taxon>eudicotyledons</taxon>
        <taxon>Gunneridae</taxon>
        <taxon>Pentapetalae</taxon>
        <taxon>asterids</taxon>
        <taxon>campanulids</taxon>
        <taxon>Asterales</taxon>
        <taxon>Asteraceae</taxon>
        <taxon>Asteroideae</taxon>
        <taxon>Anthemideae</taxon>
        <taxon>Artemisiinae</taxon>
        <taxon>Artemisia</taxon>
    </lineage>
</organism>
<dbReference type="AlphaFoldDB" id="A0A2U1PHS9"/>
<dbReference type="Proteomes" id="UP000245207">
    <property type="component" value="Unassembled WGS sequence"/>
</dbReference>
<sequence>MTIRSKSAPWFQIAKLNEDLSVQGIDLHSLFKRKIGNGENTRFWIDKWVGNSPLCSAFPRLFRIESQKNCRVSERALFFIPHAHCSDHLSLESNARLPSVSTYISQIGPSGPPGMNFRWAWFRLPRSGADLEELLELESLISNIHLSSECDTWECLLDSSRIFTVKSMRSVITNSNVPLDQTPPRWNNLIPIKVNVSSWRIENRRLPTRVNLDLKGRIILFQSKSMLTWIRFVAQFVTKT</sequence>
<dbReference type="OrthoDB" id="689430at2759"/>
<keyword evidence="1" id="KW-0808">Transferase</keyword>
<dbReference type="EMBL" id="PKPP01001143">
    <property type="protein sequence ID" value="PWA85227.1"/>
    <property type="molecule type" value="Genomic_DNA"/>
</dbReference>
<evidence type="ECO:0000313" key="1">
    <source>
        <dbReference type="EMBL" id="PWA85227.1"/>
    </source>
</evidence>
<keyword evidence="2" id="KW-1185">Reference proteome</keyword>
<protein>
    <submittedName>
        <fullName evidence="1">RNA-directed DNA polymerase, eukaryota, Reverse transcriptase zinc-binding domain protein</fullName>
    </submittedName>
</protein>
<dbReference type="GO" id="GO:0003964">
    <property type="term" value="F:RNA-directed DNA polymerase activity"/>
    <property type="evidence" value="ECO:0007669"/>
    <property type="project" value="UniProtKB-KW"/>
</dbReference>
<gene>
    <name evidence="1" type="ORF">CTI12_AA150650</name>
</gene>
<keyword evidence="1" id="KW-0548">Nucleotidyltransferase</keyword>
<dbReference type="PANTHER" id="PTHR36617:SF15">
    <property type="entry name" value="REVERSE TRANSCRIPTASE ZINC-BINDING DOMAIN-CONTAINING PROTEIN"/>
    <property type="match status" value="1"/>
</dbReference>
<evidence type="ECO:0000313" key="2">
    <source>
        <dbReference type="Proteomes" id="UP000245207"/>
    </source>
</evidence>
<reference evidence="1 2" key="1">
    <citation type="journal article" date="2018" name="Mol. Plant">
        <title>The genome of Artemisia annua provides insight into the evolution of Asteraceae family and artemisinin biosynthesis.</title>
        <authorList>
            <person name="Shen Q."/>
            <person name="Zhang L."/>
            <person name="Liao Z."/>
            <person name="Wang S."/>
            <person name="Yan T."/>
            <person name="Shi P."/>
            <person name="Liu M."/>
            <person name="Fu X."/>
            <person name="Pan Q."/>
            <person name="Wang Y."/>
            <person name="Lv Z."/>
            <person name="Lu X."/>
            <person name="Zhang F."/>
            <person name="Jiang W."/>
            <person name="Ma Y."/>
            <person name="Chen M."/>
            <person name="Hao X."/>
            <person name="Li L."/>
            <person name="Tang Y."/>
            <person name="Lv G."/>
            <person name="Zhou Y."/>
            <person name="Sun X."/>
            <person name="Brodelius P.E."/>
            <person name="Rose J.K.C."/>
            <person name="Tang K."/>
        </authorList>
    </citation>
    <scope>NUCLEOTIDE SEQUENCE [LARGE SCALE GENOMIC DNA]</scope>
    <source>
        <strain evidence="2">cv. Huhao1</strain>
        <tissue evidence="1">Leaf</tissue>
    </source>
</reference>
<proteinExistence type="predicted"/>
<name>A0A2U1PHS9_ARTAN</name>
<comment type="caution">
    <text evidence="1">The sequence shown here is derived from an EMBL/GenBank/DDBJ whole genome shotgun (WGS) entry which is preliminary data.</text>
</comment>
<keyword evidence="1" id="KW-0695">RNA-directed DNA polymerase</keyword>